<gene>
    <name evidence="2" type="ORF">GCM10007933_20150</name>
</gene>
<evidence type="ECO:0000256" key="1">
    <source>
        <dbReference type="SAM" id="SignalP"/>
    </source>
</evidence>
<dbReference type="Proteomes" id="UP001157167">
    <property type="component" value="Unassembled WGS sequence"/>
</dbReference>
<name>A0ABQ6FAE3_9RHOO</name>
<proteinExistence type="predicted"/>
<keyword evidence="3" id="KW-1185">Reference proteome</keyword>
<reference evidence="3" key="1">
    <citation type="journal article" date="2019" name="Int. J. Syst. Evol. Microbiol.">
        <title>The Global Catalogue of Microorganisms (GCM) 10K type strain sequencing project: providing services to taxonomists for standard genome sequencing and annotation.</title>
        <authorList>
            <consortium name="The Broad Institute Genomics Platform"/>
            <consortium name="The Broad Institute Genome Sequencing Center for Infectious Disease"/>
            <person name="Wu L."/>
            <person name="Ma J."/>
        </authorList>
    </citation>
    <scope>NUCLEOTIDE SEQUENCE [LARGE SCALE GENOMIC DNA]</scope>
    <source>
        <strain evidence="3">NBRC 102407</strain>
    </source>
</reference>
<organism evidence="2 3">
    <name type="scientific">Zoogloea oryzae</name>
    <dbReference type="NCBI Taxonomy" id="310767"/>
    <lineage>
        <taxon>Bacteria</taxon>
        <taxon>Pseudomonadati</taxon>
        <taxon>Pseudomonadota</taxon>
        <taxon>Betaproteobacteria</taxon>
        <taxon>Rhodocyclales</taxon>
        <taxon>Zoogloeaceae</taxon>
        <taxon>Zoogloea</taxon>
    </lineage>
</organism>
<dbReference type="EMBL" id="BSPX01000027">
    <property type="protein sequence ID" value="GLT22555.1"/>
    <property type="molecule type" value="Genomic_DNA"/>
</dbReference>
<comment type="caution">
    <text evidence="2">The sequence shown here is derived from an EMBL/GenBank/DDBJ whole genome shotgun (WGS) entry which is preliminary data.</text>
</comment>
<keyword evidence="1" id="KW-0732">Signal</keyword>
<protein>
    <recommendedName>
        <fullName evidence="4">Periplasmic heavy metal sensor</fullName>
    </recommendedName>
</protein>
<sequence>MIMKSAIPLSASAVLALFLSLPLAPASAAPPAPPTAAVLTPGQVAFMQAETRRIEEAFIQKVMSITGASHDQVVRAIPAKGRLTDRLARIYNSLERDLKAPLTDEQQALIFAAEGERKQALKDLPAQAAGR</sequence>
<evidence type="ECO:0000313" key="3">
    <source>
        <dbReference type="Proteomes" id="UP001157167"/>
    </source>
</evidence>
<accession>A0ABQ6FAE3</accession>
<feature type="chain" id="PRO_5047361244" description="Periplasmic heavy metal sensor" evidence="1">
    <location>
        <begin position="29"/>
        <end position="131"/>
    </location>
</feature>
<evidence type="ECO:0008006" key="4">
    <source>
        <dbReference type="Google" id="ProtNLM"/>
    </source>
</evidence>
<feature type="signal peptide" evidence="1">
    <location>
        <begin position="1"/>
        <end position="28"/>
    </location>
</feature>
<evidence type="ECO:0000313" key="2">
    <source>
        <dbReference type="EMBL" id="GLT22555.1"/>
    </source>
</evidence>